<feature type="transmembrane region" description="Helical" evidence="7">
    <location>
        <begin position="529"/>
        <end position="549"/>
    </location>
</feature>
<keyword evidence="4 7" id="KW-0812">Transmembrane</keyword>
<sequence>MSRLLTGRRSAPVLVGLFLLLALAAIGLLKGSGPVAGMDAVPDSFESSRAAALVAEADADGRDQLLVVLSRADGGELTSEDAADVETLRTALAEETGAEALGPMPSEDGKADLLVASIPSDASKDAADAQVEELRTLAGSTAPESLSVEITGGPAVAADVRGAFAGANFTLLAVTIAVVAVLLLLTYRSPVLWILPLAVVGLAERVTMGLLDVLGERASLAFDAGVVSVLVFGAGTNYALLLISRYREELHRHEDHRAALAAAWRGTVPAILASNATVVIALLSLLLAVMPAARGIGIAAACGLVISLVAVLFPLTALLAVAGRRVFWPLVPRPSDEAPDAAPHGVFARAARGVVRRPLISVLGSLLVLGVLSTGLIGMRVGLAQDEQFATATEAQAGFDTLAAHYGAGQGSPHTVVVPTAELDAVTTAAEGSAGVVSVSPTGTTPEDSTVLSVVGTASPGSAAALTEVRELRAAVHGVAPDALVGGPSAEALDVREASFRDLAVVAPAILLVVLVVLALLVRALVAPVLLMLVNLLSAVASIGLGLGVGRALLGVEALDVTVPLLAFLFLVALGVDYTMFLVHRARHEAAGHGTAEGMVRAVGATGVVITSAGVVLAAVFAALGVLPLVVLGQLGLIVGLGVLLDTVLVRTVLVPALFALVGDRMWWPSRP</sequence>
<organism evidence="9 10">
    <name type="scientific">Brachybacterium rhamnosum</name>
    <dbReference type="NCBI Taxonomy" id="173361"/>
    <lineage>
        <taxon>Bacteria</taxon>
        <taxon>Bacillati</taxon>
        <taxon>Actinomycetota</taxon>
        <taxon>Actinomycetes</taxon>
        <taxon>Micrococcales</taxon>
        <taxon>Dermabacteraceae</taxon>
        <taxon>Brachybacterium</taxon>
    </lineage>
</organism>
<feature type="transmembrane region" description="Helical" evidence="7">
    <location>
        <begin position="359"/>
        <end position="379"/>
    </location>
</feature>
<dbReference type="EMBL" id="JBHUFL010000002">
    <property type="protein sequence ID" value="MFD1834383.1"/>
    <property type="molecule type" value="Genomic_DNA"/>
</dbReference>
<name>A0ABW4PVF5_9MICO</name>
<dbReference type="PANTHER" id="PTHR33406">
    <property type="entry name" value="MEMBRANE PROTEIN MJ1562-RELATED"/>
    <property type="match status" value="1"/>
</dbReference>
<dbReference type="PANTHER" id="PTHR33406:SF6">
    <property type="entry name" value="MEMBRANE PROTEIN YDGH-RELATED"/>
    <property type="match status" value="1"/>
</dbReference>
<evidence type="ECO:0000256" key="2">
    <source>
        <dbReference type="ARBA" id="ARBA00010157"/>
    </source>
</evidence>
<comment type="similarity">
    <text evidence="2">Belongs to the resistance-nodulation-cell division (RND) (TC 2.A.6) family. MmpL subfamily.</text>
</comment>
<accession>A0ABW4PVF5</accession>
<feature type="transmembrane region" description="Helical" evidence="7">
    <location>
        <begin position="503"/>
        <end position="522"/>
    </location>
</feature>
<feature type="transmembrane region" description="Helical" evidence="7">
    <location>
        <begin position="163"/>
        <end position="185"/>
    </location>
</feature>
<evidence type="ECO:0000256" key="1">
    <source>
        <dbReference type="ARBA" id="ARBA00004651"/>
    </source>
</evidence>
<dbReference type="Pfam" id="PF03176">
    <property type="entry name" value="MMPL"/>
    <property type="match status" value="2"/>
</dbReference>
<protein>
    <submittedName>
        <fullName evidence="9">MMPL family transporter</fullName>
    </submittedName>
</protein>
<dbReference type="InterPro" id="IPR004869">
    <property type="entry name" value="MMPL_dom"/>
</dbReference>
<evidence type="ECO:0000259" key="8">
    <source>
        <dbReference type="PROSITE" id="PS50156"/>
    </source>
</evidence>
<comment type="caution">
    <text evidence="9">The sequence shown here is derived from an EMBL/GenBank/DDBJ whole genome shotgun (WGS) entry which is preliminary data.</text>
</comment>
<gene>
    <name evidence="9" type="ORF">ACFSDA_04755</name>
</gene>
<feature type="transmembrane region" description="Helical" evidence="7">
    <location>
        <begin position="603"/>
        <end position="631"/>
    </location>
</feature>
<proteinExistence type="inferred from homology"/>
<feature type="domain" description="SSD" evidence="8">
    <location>
        <begin position="502"/>
        <end position="660"/>
    </location>
</feature>
<keyword evidence="3" id="KW-1003">Cell membrane</keyword>
<keyword evidence="6 7" id="KW-0472">Membrane</keyword>
<feature type="transmembrane region" description="Helical" evidence="7">
    <location>
        <begin position="296"/>
        <end position="323"/>
    </location>
</feature>
<dbReference type="RefSeq" id="WP_137769253.1">
    <property type="nucleotide sequence ID" value="NZ_BAAAIS010000002.1"/>
</dbReference>
<feature type="transmembrane region" description="Helical" evidence="7">
    <location>
        <begin position="561"/>
        <end position="583"/>
    </location>
</feature>
<evidence type="ECO:0000256" key="7">
    <source>
        <dbReference type="SAM" id="Phobius"/>
    </source>
</evidence>
<comment type="subcellular location">
    <subcellularLocation>
        <location evidence="1">Cell membrane</location>
        <topology evidence="1">Multi-pass membrane protein</topology>
    </subcellularLocation>
</comment>
<dbReference type="PROSITE" id="PS50156">
    <property type="entry name" value="SSD"/>
    <property type="match status" value="2"/>
</dbReference>
<keyword evidence="10" id="KW-1185">Reference proteome</keyword>
<keyword evidence="5 7" id="KW-1133">Transmembrane helix</keyword>
<feature type="domain" description="SSD" evidence="8">
    <location>
        <begin position="192"/>
        <end position="321"/>
    </location>
</feature>
<evidence type="ECO:0000313" key="9">
    <source>
        <dbReference type="EMBL" id="MFD1834383.1"/>
    </source>
</evidence>
<dbReference type="SUPFAM" id="SSF82866">
    <property type="entry name" value="Multidrug efflux transporter AcrB transmembrane domain"/>
    <property type="match status" value="2"/>
</dbReference>
<evidence type="ECO:0000256" key="5">
    <source>
        <dbReference type="ARBA" id="ARBA00022989"/>
    </source>
</evidence>
<evidence type="ECO:0000313" key="10">
    <source>
        <dbReference type="Proteomes" id="UP001597280"/>
    </source>
</evidence>
<dbReference type="InterPro" id="IPR000731">
    <property type="entry name" value="SSD"/>
</dbReference>
<feature type="transmembrane region" description="Helical" evidence="7">
    <location>
        <begin position="220"/>
        <end position="243"/>
    </location>
</feature>
<dbReference type="InterPro" id="IPR050545">
    <property type="entry name" value="Mycobact_MmpL"/>
</dbReference>
<evidence type="ECO:0000256" key="4">
    <source>
        <dbReference type="ARBA" id="ARBA00022692"/>
    </source>
</evidence>
<evidence type="ECO:0000256" key="3">
    <source>
        <dbReference type="ARBA" id="ARBA00022475"/>
    </source>
</evidence>
<dbReference type="Gene3D" id="1.20.1640.10">
    <property type="entry name" value="Multidrug efflux transporter AcrB transmembrane domain"/>
    <property type="match status" value="2"/>
</dbReference>
<evidence type="ECO:0000256" key="6">
    <source>
        <dbReference type="ARBA" id="ARBA00023136"/>
    </source>
</evidence>
<reference evidence="10" key="1">
    <citation type="journal article" date="2019" name="Int. J. Syst. Evol. Microbiol.">
        <title>The Global Catalogue of Microorganisms (GCM) 10K type strain sequencing project: providing services to taxonomists for standard genome sequencing and annotation.</title>
        <authorList>
            <consortium name="The Broad Institute Genomics Platform"/>
            <consortium name="The Broad Institute Genome Sequencing Center for Infectious Disease"/>
            <person name="Wu L."/>
            <person name="Ma J."/>
        </authorList>
    </citation>
    <scope>NUCLEOTIDE SEQUENCE [LARGE SCALE GENOMIC DNA]</scope>
    <source>
        <strain evidence="10">JCM 11650</strain>
    </source>
</reference>
<dbReference type="Proteomes" id="UP001597280">
    <property type="component" value="Unassembled WGS sequence"/>
</dbReference>
<feature type="transmembrane region" description="Helical" evidence="7">
    <location>
        <begin position="264"/>
        <end position="290"/>
    </location>
</feature>
<feature type="transmembrane region" description="Helical" evidence="7">
    <location>
        <begin position="192"/>
        <end position="214"/>
    </location>
</feature>
<feature type="transmembrane region" description="Helical" evidence="7">
    <location>
        <begin position="637"/>
        <end position="662"/>
    </location>
</feature>